<comment type="caution">
    <text evidence="7">The sequence shown here is derived from an EMBL/GenBank/DDBJ whole genome shotgun (WGS) entry which is preliminary data.</text>
</comment>
<organism evidence="7 8">
    <name type="scientific">Prosthecomicrobium pneumaticum</name>
    <dbReference type="NCBI Taxonomy" id="81895"/>
    <lineage>
        <taxon>Bacteria</taxon>
        <taxon>Pseudomonadati</taxon>
        <taxon>Pseudomonadota</taxon>
        <taxon>Alphaproteobacteria</taxon>
        <taxon>Hyphomicrobiales</taxon>
        <taxon>Kaistiaceae</taxon>
        <taxon>Prosthecomicrobium</taxon>
    </lineage>
</organism>
<sequence length="291" mass="30523">MWQGVRRVATATVAGWWRHEAMTLGAAIAYYGAFSLAPILLLVISTAGLVFGEEAARGAVVRELSDLIGRREAQMLEAMVASARNVGSGAVGTIVGIVLLLVLATGVLAQIQNALHAIWEAQPPKSPFWATLRSRLLSLALIGSIGFLLLVSLVVDAGIAAAGTYAFRLFPGAELALIAANFLLSLFFASLLFGMVYWLLPEVRLPLRDLVPGAVLAGVLFTFGKSLIGLAAGRGEIASSFGAAASILTILAWIYYASQILLLGAAFAKALRDRRVALGGTAPPPQPRSAT</sequence>
<evidence type="ECO:0000256" key="4">
    <source>
        <dbReference type="ARBA" id="ARBA00022989"/>
    </source>
</evidence>
<reference evidence="7 8" key="1">
    <citation type="submission" date="2020-08" db="EMBL/GenBank/DDBJ databases">
        <title>Genomic Encyclopedia of Type Strains, Phase IV (KMG-IV): sequencing the most valuable type-strain genomes for metagenomic binning, comparative biology and taxonomic classification.</title>
        <authorList>
            <person name="Goeker M."/>
        </authorList>
    </citation>
    <scope>NUCLEOTIDE SEQUENCE [LARGE SCALE GENOMIC DNA]</scope>
    <source>
        <strain evidence="7 8">DSM 16268</strain>
    </source>
</reference>
<dbReference type="RefSeq" id="WP_183855614.1">
    <property type="nucleotide sequence ID" value="NZ_JACHOO010000004.1"/>
</dbReference>
<dbReference type="InterPro" id="IPR017039">
    <property type="entry name" value="Virul_fac_BrkB"/>
</dbReference>
<feature type="transmembrane region" description="Helical" evidence="6">
    <location>
        <begin position="89"/>
        <end position="115"/>
    </location>
</feature>
<evidence type="ECO:0000256" key="1">
    <source>
        <dbReference type="ARBA" id="ARBA00004651"/>
    </source>
</evidence>
<dbReference type="PANTHER" id="PTHR30213:SF1">
    <property type="entry name" value="INNER MEMBRANE PROTEIN YHJD"/>
    <property type="match status" value="1"/>
</dbReference>
<evidence type="ECO:0000256" key="6">
    <source>
        <dbReference type="SAM" id="Phobius"/>
    </source>
</evidence>
<evidence type="ECO:0000256" key="5">
    <source>
        <dbReference type="ARBA" id="ARBA00023136"/>
    </source>
</evidence>
<evidence type="ECO:0000313" key="7">
    <source>
        <dbReference type="EMBL" id="MBB5753109.1"/>
    </source>
</evidence>
<evidence type="ECO:0000256" key="3">
    <source>
        <dbReference type="ARBA" id="ARBA00022692"/>
    </source>
</evidence>
<comment type="subcellular location">
    <subcellularLocation>
        <location evidence="1">Cell membrane</location>
        <topology evidence="1">Multi-pass membrane protein</topology>
    </subcellularLocation>
</comment>
<feature type="transmembrane region" description="Helical" evidence="6">
    <location>
        <begin position="28"/>
        <end position="51"/>
    </location>
</feature>
<dbReference type="EMBL" id="JACHOO010000004">
    <property type="protein sequence ID" value="MBB5753109.1"/>
    <property type="molecule type" value="Genomic_DNA"/>
</dbReference>
<gene>
    <name evidence="7" type="ORF">GGQ63_002175</name>
</gene>
<dbReference type="PANTHER" id="PTHR30213">
    <property type="entry name" value="INNER MEMBRANE PROTEIN YHJD"/>
    <property type="match status" value="1"/>
</dbReference>
<dbReference type="Proteomes" id="UP000523821">
    <property type="component" value="Unassembled WGS sequence"/>
</dbReference>
<keyword evidence="3 6" id="KW-0812">Transmembrane</keyword>
<keyword evidence="4 6" id="KW-1133">Transmembrane helix</keyword>
<dbReference type="PIRSF" id="PIRSF035875">
    <property type="entry name" value="RNase_BN"/>
    <property type="match status" value="1"/>
</dbReference>
<feature type="transmembrane region" description="Helical" evidence="6">
    <location>
        <begin position="244"/>
        <end position="268"/>
    </location>
</feature>
<feature type="transmembrane region" description="Helical" evidence="6">
    <location>
        <begin position="136"/>
        <end position="155"/>
    </location>
</feature>
<dbReference type="AlphaFoldDB" id="A0A7W9FLX5"/>
<dbReference type="GO" id="GO:0005886">
    <property type="term" value="C:plasma membrane"/>
    <property type="evidence" value="ECO:0007669"/>
    <property type="project" value="UniProtKB-SubCell"/>
</dbReference>
<dbReference type="Pfam" id="PF03631">
    <property type="entry name" value="Virul_fac_BrkB"/>
    <property type="match status" value="1"/>
</dbReference>
<keyword evidence="5 6" id="KW-0472">Membrane</keyword>
<feature type="transmembrane region" description="Helical" evidence="6">
    <location>
        <begin position="210"/>
        <end position="232"/>
    </location>
</feature>
<evidence type="ECO:0000313" key="8">
    <source>
        <dbReference type="Proteomes" id="UP000523821"/>
    </source>
</evidence>
<evidence type="ECO:0000256" key="2">
    <source>
        <dbReference type="ARBA" id="ARBA00022475"/>
    </source>
</evidence>
<feature type="transmembrane region" description="Helical" evidence="6">
    <location>
        <begin position="175"/>
        <end position="198"/>
    </location>
</feature>
<proteinExistence type="predicted"/>
<accession>A0A7W9FLX5</accession>
<name>A0A7W9FLX5_9HYPH</name>
<keyword evidence="2" id="KW-1003">Cell membrane</keyword>
<keyword evidence="8" id="KW-1185">Reference proteome</keyword>
<protein>
    <submittedName>
        <fullName evidence="7">Membrane protein</fullName>
    </submittedName>
</protein>